<evidence type="ECO:0000259" key="6">
    <source>
        <dbReference type="PROSITE" id="PS50937"/>
    </source>
</evidence>
<dbReference type="PROSITE" id="PS50937">
    <property type="entry name" value="HTH_MERR_2"/>
    <property type="match status" value="1"/>
</dbReference>
<dbReference type="Proteomes" id="UP001179121">
    <property type="component" value="Chromosome"/>
</dbReference>
<gene>
    <name evidence="7" type="ORF">DNFV4_02177</name>
</gene>
<feature type="coiled-coil region" evidence="4">
    <location>
        <begin position="85"/>
        <end position="112"/>
    </location>
</feature>
<keyword evidence="2" id="KW-0238">DNA-binding</keyword>
<evidence type="ECO:0000313" key="8">
    <source>
        <dbReference type="Proteomes" id="UP001179121"/>
    </source>
</evidence>
<sequence length="158" mass="18053">MTTELTIGQLAKDVGVNIETIRYYERRSLLDPTSRLPSGYRLYNSEAQRRLRFIKNAQALGFTLHEIEELLDLRVRSKARCGDVQRRAEAKLRHVEAKVRDLQALARALRSLLRDCRAGQPTDRCPILKALEDEMHGKRRTARKEVNGSGSGPSELLR</sequence>
<evidence type="ECO:0000256" key="5">
    <source>
        <dbReference type="SAM" id="MobiDB-lite"/>
    </source>
</evidence>
<dbReference type="EMBL" id="OX365700">
    <property type="protein sequence ID" value="CAI4031758.1"/>
    <property type="molecule type" value="Genomic_DNA"/>
</dbReference>
<dbReference type="GO" id="GO:0003677">
    <property type="term" value="F:DNA binding"/>
    <property type="evidence" value="ECO:0007669"/>
    <property type="project" value="UniProtKB-KW"/>
</dbReference>
<feature type="domain" description="HTH merR-type" evidence="6">
    <location>
        <begin position="4"/>
        <end position="73"/>
    </location>
</feature>
<reference evidence="7" key="1">
    <citation type="submission" date="2022-10" db="EMBL/GenBank/DDBJ databases">
        <authorList>
            <person name="Koch H."/>
        </authorList>
    </citation>
    <scope>NUCLEOTIDE SEQUENCE</scope>
    <source>
        <strain evidence="7">DNF</strain>
    </source>
</reference>
<evidence type="ECO:0000256" key="1">
    <source>
        <dbReference type="ARBA" id="ARBA00023015"/>
    </source>
</evidence>
<keyword evidence="4" id="KW-0175">Coiled coil</keyword>
<organism evidence="7 8">
    <name type="scientific">Nitrospira tepida</name>
    <dbReference type="NCBI Taxonomy" id="2973512"/>
    <lineage>
        <taxon>Bacteria</taxon>
        <taxon>Pseudomonadati</taxon>
        <taxon>Nitrospirota</taxon>
        <taxon>Nitrospiria</taxon>
        <taxon>Nitrospirales</taxon>
        <taxon>Nitrospiraceae</taxon>
        <taxon>Nitrospira</taxon>
    </lineage>
</organism>
<evidence type="ECO:0000256" key="4">
    <source>
        <dbReference type="SAM" id="Coils"/>
    </source>
</evidence>
<protein>
    <submittedName>
        <fullName evidence="7">HTH merR-type domain-containing protein</fullName>
    </submittedName>
</protein>
<proteinExistence type="predicted"/>
<dbReference type="SMART" id="SM00422">
    <property type="entry name" value="HTH_MERR"/>
    <property type="match status" value="1"/>
</dbReference>
<keyword evidence="8" id="KW-1185">Reference proteome</keyword>
<dbReference type="CDD" id="cd04770">
    <property type="entry name" value="HTH_HMRTR"/>
    <property type="match status" value="1"/>
</dbReference>
<dbReference type="GO" id="GO:0003700">
    <property type="term" value="F:DNA-binding transcription factor activity"/>
    <property type="evidence" value="ECO:0007669"/>
    <property type="project" value="InterPro"/>
</dbReference>
<dbReference type="AlphaFoldDB" id="A0AA86T7G3"/>
<dbReference type="PRINTS" id="PR00040">
    <property type="entry name" value="HTHMERR"/>
</dbReference>
<dbReference type="PANTHER" id="PTHR30204">
    <property type="entry name" value="REDOX-CYCLING DRUG-SENSING TRANSCRIPTIONAL ACTIVATOR SOXR"/>
    <property type="match status" value="1"/>
</dbReference>
<dbReference type="SUPFAM" id="SSF46955">
    <property type="entry name" value="Putative DNA-binding domain"/>
    <property type="match status" value="1"/>
</dbReference>
<dbReference type="Pfam" id="PF00376">
    <property type="entry name" value="MerR"/>
    <property type="match status" value="1"/>
</dbReference>
<dbReference type="InterPro" id="IPR047057">
    <property type="entry name" value="MerR_fam"/>
</dbReference>
<dbReference type="InterPro" id="IPR015358">
    <property type="entry name" value="Tscrpt_reg_MerR_DNA-bd"/>
</dbReference>
<name>A0AA86T7G3_9BACT</name>
<keyword evidence="1" id="KW-0805">Transcription regulation</keyword>
<dbReference type="PANTHER" id="PTHR30204:SF92">
    <property type="entry name" value="HTH-TYPE TRANSCRIPTIONAL REGULATOR ZNTR"/>
    <property type="match status" value="1"/>
</dbReference>
<keyword evidence="3" id="KW-0804">Transcription</keyword>
<evidence type="ECO:0000313" key="7">
    <source>
        <dbReference type="EMBL" id="CAI4031758.1"/>
    </source>
</evidence>
<dbReference type="InterPro" id="IPR009061">
    <property type="entry name" value="DNA-bd_dom_put_sf"/>
</dbReference>
<evidence type="ECO:0000256" key="3">
    <source>
        <dbReference type="ARBA" id="ARBA00023163"/>
    </source>
</evidence>
<dbReference type="Gene3D" id="1.10.1660.10">
    <property type="match status" value="1"/>
</dbReference>
<accession>A0AA86T7G3</accession>
<dbReference type="KEGG" id="nti:DNFV4_02177"/>
<dbReference type="InterPro" id="IPR000551">
    <property type="entry name" value="MerR-type_HTH_dom"/>
</dbReference>
<feature type="region of interest" description="Disordered" evidence="5">
    <location>
        <begin position="137"/>
        <end position="158"/>
    </location>
</feature>
<dbReference type="Pfam" id="PF09278">
    <property type="entry name" value="MerR-DNA-bind"/>
    <property type="match status" value="1"/>
</dbReference>
<evidence type="ECO:0000256" key="2">
    <source>
        <dbReference type="ARBA" id="ARBA00023125"/>
    </source>
</evidence>
<dbReference type="RefSeq" id="WP_213041711.1">
    <property type="nucleotide sequence ID" value="NZ_OX365700.1"/>
</dbReference>